<feature type="compositionally biased region" description="Basic residues" evidence="6">
    <location>
        <begin position="27"/>
        <end position="47"/>
    </location>
</feature>
<proteinExistence type="predicted"/>
<sequence>MKKPEICRAYRRGSCRYGDDCWFIHTRKSRSRSRSRSHSRSRSRSRTRTGGPLGSRISNSWRPEYSSDEQTEVDTHRNRDRDRHWSPERQTEEGTSSRPLASRIQSSVTPHSITPIHASLPRRPPYPVPSVPSEHLSGASTSVNAAQDQSLAEPPLFTRTQTPYSAPTPDPIPSTPTAAPSETAPVVIKAEPEPEAEAEAEAKPDRSMLDRWALYKRLGHELETMDTLQRENDELRAQNEGWAQEKAELVRRAERAETSARLAREEERITAERAQKLREQESHRLDEEVKRRVLEVQREVHELRQKLEDAEHDKTLVSEALEKERIRRREAEQRAREGDEELEEIGGVLDRLKRRRTQ</sequence>
<feature type="compositionally biased region" description="Basic and acidic residues" evidence="6">
    <location>
        <begin position="73"/>
        <end position="92"/>
    </location>
</feature>
<protein>
    <recommendedName>
        <fullName evidence="7">C3H1-type domain-containing protein</fullName>
    </recommendedName>
</protein>
<evidence type="ECO:0000313" key="8">
    <source>
        <dbReference type="EMBL" id="KIY64299.1"/>
    </source>
</evidence>
<dbReference type="OrthoDB" id="2163156at2759"/>
<evidence type="ECO:0000256" key="2">
    <source>
        <dbReference type="ARBA" id="ARBA00022771"/>
    </source>
</evidence>
<dbReference type="InterPro" id="IPR000571">
    <property type="entry name" value="Znf_CCCH"/>
</dbReference>
<feature type="zinc finger region" description="C3H1-type" evidence="4">
    <location>
        <begin position="1"/>
        <end position="28"/>
    </location>
</feature>
<feature type="compositionally biased region" description="Polar residues" evidence="6">
    <location>
        <begin position="138"/>
        <end position="150"/>
    </location>
</feature>
<gene>
    <name evidence="8" type="ORF">CYLTODRAFT_425341</name>
</gene>
<organism evidence="8 9">
    <name type="scientific">Cylindrobasidium torrendii FP15055 ss-10</name>
    <dbReference type="NCBI Taxonomy" id="1314674"/>
    <lineage>
        <taxon>Eukaryota</taxon>
        <taxon>Fungi</taxon>
        <taxon>Dikarya</taxon>
        <taxon>Basidiomycota</taxon>
        <taxon>Agaricomycotina</taxon>
        <taxon>Agaricomycetes</taxon>
        <taxon>Agaricomycetidae</taxon>
        <taxon>Agaricales</taxon>
        <taxon>Marasmiineae</taxon>
        <taxon>Physalacriaceae</taxon>
        <taxon>Cylindrobasidium</taxon>
    </lineage>
</organism>
<feature type="region of interest" description="Disordered" evidence="6">
    <location>
        <begin position="27"/>
        <end position="204"/>
    </location>
</feature>
<keyword evidence="1 4" id="KW-0479">Metal-binding</keyword>
<name>A0A0D7B2B7_9AGAR</name>
<dbReference type="Proteomes" id="UP000054007">
    <property type="component" value="Unassembled WGS sequence"/>
</dbReference>
<dbReference type="EMBL" id="KN880643">
    <property type="protein sequence ID" value="KIY64299.1"/>
    <property type="molecule type" value="Genomic_DNA"/>
</dbReference>
<feature type="domain" description="C3H1-type" evidence="7">
    <location>
        <begin position="1"/>
        <end position="28"/>
    </location>
</feature>
<feature type="compositionally biased region" description="Polar residues" evidence="6">
    <location>
        <begin position="93"/>
        <end position="112"/>
    </location>
</feature>
<dbReference type="GO" id="GO:0008270">
    <property type="term" value="F:zinc ion binding"/>
    <property type="evidence" value="ECO:0007669"/>
    <property type="project" value="UniProtKB-KW"/>
</dbReference>
<dbReference type="PROSITE" id="PS50103">
    <property type="entry name" value="ZF_C3H1"/>
    <property type="match status" value="1"/>
</dbReference>
<dbReference type="SUPFAM" id="SSF90229">
    <property type="entry name" value="CCCH zinc finger"/>
    <property type="match status" value="1"/>
</dbReference>
<evidence type="ECO:0000256" key="6">
    <source>
        <dbReference type="SAM" id="MobiDB-lite"/>
    </source>
</evidence>
<dbReference type="AlphaFoldDB" id="A0A0D7B2B7"/>
<dbReference type="Pfam" id="PF00642">
    <property type="entry name" value="zf-CCCH"/>
    <property type="match status" value="1"/>
</dbReference>
<reference evidence="8 9" key="1">
    <citation type="journal article" date="2015" name="Fungal Genet. Biol.">
        <title>Evolution of novel wood decay mechanisms in Agaricales revealed by the genome sequences of Fistulina hepatica and Cylindrobasidium torrendii.</title>
        <authorList>
            <person name="Floudas D."/>
            <person name="Held B.W."/>
            <person name="Riley R."/>
            <person name="Nagy L.G."/>
            <person name="Koehler G."/>
            <person name="Ransdell A.S."/>
            <person name="Younus H."/>
            <person name="Chow J."/>
            <person name="Chiniquy J."/>
            <person name="Lipzen A."/>
            <person name="Tritt A."/>
            <person name="Sun H."/>
            <person name="Haridas S."/>
            <person name="LaButti K."/>
            <person name="Ohm R.A."/>
            <person name="Kues U."/>
            <person name="Blanchette R.A."/>
            <person name="Grigoriev I.V."/>
            <person name="Minto R.E."/>
            <person name="Hibbett D.S."/>
        </authorList>
    </citation>
    <scope>NUCLEOTIDE SEQUENCE [LARGE SCALE GENOMIC DNA]</scope>
    <source>
        <strain evidence="8 9">FP15055 ss-10</strain>
    </source>
</reference>
<evidence type="ECO:0000313" key="9">
    <source>
        <dbReference type="Proteomes" id="UP000054007"/>
    </source>
</evidence>
<feature type="coiled-coil region" evidence="5">
    <location>
        <begin position="218"/>
        <end position="341"/>
    </location>
</feature>
<dbReference type="Gene3D" id="3.30.1370.210">
    <property type="match status" value="1"/>
</dbReference>
<keyword evidence="5" id="KW-0175">Coiled coil</keyword>
<evidence type="ECO:0000256" key="1">
    <source>
        <dbReference type="ARBA" id="ARBA00022723"/>
    </source>
</evidence>
<evidence type="ECO:0000256" key="4">
    <source>
        <dbReference type="PROSITE-ProRule" id="PRU00723"/>
    </source>
</evidence>
<evidence type="ECO:0000256" key="5">
    <source>
        <dbReference type="SAM" id="Coils"/>
    </source>
</evidence>
<dbReference type="InterPro" id="IPR036855">
    <property type="entry name" value="Znf_CCCH_sf"/>
</dbReference>
<evidence type="ECO:0000256" key="3">
    <source>
        <dbReference type="ARBA" id="ARBA00022833"/>
    </source>
</evidence>
<keyword evidence="3 4" id="KW-0862">Zinc</keyword>
<keyword evidence="9" id="KW-1185">Reference proteome</keyword>
<keyword evidence="2 4" id="KW-0863">Zinc-finger</keyword>
<dbReference type="SMART" id="SM00356">
    <property type="entry name" value="ZnF_C3H1"/>
    <property type="match status" value="1"/>
</dbReference>
<evidence type="ECO:0000259" key="7">
    <source>
        <dbReference type="PROSITE" id="PS50103"/>
    </source>
</evidence>
<accession>A0A0D7B2B7</accession>